<sequence length="75" mass="8373">MVKISEFSPPNANIKIIHEPNNDKEGRGAPDFLITKESLVLGYIENKRINTDLDSVAQSAQIQKYFTLGQILVLS</sequence>
<comment type="caution">
    <text evidence="1">The sequence shown here is derived from an EMBL/GenBank/DDBJ whole genome shotgun (WGS) entry which is preliminary data.</text>
</comment>
<proteinExistence type="predicted"/>
<evidence type="ECO:0000313" key="2">
    <source>
        <dbReference type="Proteomes" id="UP000029878"/>
    </source>
</evidence>
<dbReference type="EMBL" id="JRPL02000026">
    <property type="protein sequence ID" value="TLD81207.1"/>
    <property type="molecule type" value="Genomic_DNA"/>
</dbReference>
<dbReference type="RefSeq" id="WP_034345740.1">
    <property type="nucleotide sequence ID" value="NZ_FZNG01000003.1"/>
</dbReference>
<organism evidence="1 2">
    <name type="scientific">Helicobacter trogontum</name>
    <dbReference type="NCBI Taxonomy" id="50960"/>
    <lineage>
        <taxon>Bacteria</taxon>
        <taxon>Pseudomonadati</taxon>
        <taxon>Campylobacterota</taxon>
        <taxon>Epsilonproteobacteria</taxon>
        <taxon>Campylobacterales</taxon>
        <taxon>Helicobacteraceae</taxon>
        <taxon>Helicobacter</taxon>
    </lineage>
</organism>
<accession>A0A4U8S6A9</accession>
<name>A0A4U8S6A9_9HELI</name>
<protein>
    <submittedName>
        <fullName evidence="1">Uncharacterized protein</fullName>
    </submittedName>
</protein>
<evidence type="ECO:0000313" key="1">
    <source>
        <dbReference type="EMBL" id="TLD81207.1"/>
    </source>
</evidence>
<dbReference type="Proteomes" id="UP000029878">
    <property type="component" value="Unassembled WGS sequence"/>
</dbReference>
<dbReference type="AlphaFoldDB" id="A0A4U8S6A9"/>
<reference evidence="1 2" key="1">
    <citation type="journal article" date="2014" name="Genome Announc.">
        <title>Draft genome sequences of eight enterohepatic helicobacter species isolated from both laboratory and wild rodents.</title>
        <authorList>
            <person name="Sheh A."/>
            <person name="Shen Z."/>
            <person name="Fox J.G."/>
        </authorList>
    </citation>
    <scope>NUCLEOTIDE SEQUENCE [LARGE SCALE GENOMIC DNA]</scope>
    <source>
        <strain evidence="1 2">ATCC 700114</strain>
    </source>
</reference>
<dbReference type="OrthoDB" id="5329849at2"/>
<gene>
    <name evidence="1" type="ORF">LS81_008890</name>
</gene>